<evidence type="ECO:0000259" key="6">
    <source>
        <dbReference type="SMART" id="SM00829"/>
    </source>
</evidence>
<dbReference type="PROSITE" id="PS01162">
    <property type="entry name" value="QOR_ZETA_CRYSTAL"/>
    <property type="match status" value="1"/>
</dbReference>
<keyword evidence="8" id="KW-1185">Reference proteome</keyword>
<evidence type="ECO:0000256" key="3">
    <source>
        <dbReference type="ARBA" id="ARBA00022946"/>
    </source>
</evidence>
<protein>
    <recommendedName>
        <fullName evidence="6">Enoyl reductase (ER) domain-containing protein</fullName>
    </recommendedName>
</protein>
<evidence type="ECO:0000256" key="4">
    <source>
        <dbReference type="ARBA" id="ARBA00023002"/>
    </source>
</evidence>
<evidence type="ECO:0000256" key="1">
    <source>
        <dbReference type="ARBA" id="ARBA00004173"/>
    </source>
</evidence>
<dbReference type="SUPFAM" id="SSF50129">
    <property type="entry name" value="GroES-like"/>
    <property type="match status" value="1"/>
</dbReference>
<dbReference type="EMBL" id="JABFTP020000144">
    <property type="protein sequence ID" value="KAL3280984.1"/>
    <property type="molecule type" value="Genomic_DNA"/>
</dbReference>
<dbReference type="PANTHER" id="PTHR11695">
    <property type="entry name" value="ALCOHOL DEHYDROGENASE RELATED"/>
    <property type="match status" value="1"/>
</dbReference>
<evidence type="ECO:0000313" key="8">
    <source>
        <dbReference type="Proteomes" id="UP001516400"/>
    </source>
</evidence>
<keyword evidence="4" id="KW-0560">Oxidoreductase</keyword>
<dbReference type="InterPro" id="IPR011032">
    <property type="entry name" value="GroES-like_sf"/>
</dbReference>
<dbReference type="AlphaFoldDB" id="A0ABD2NQX7"/>
<dbReference type="InterPro" id="IPR037397">
    <property type="entry name" value="RTN4IP1"/>
</dbReference>
<keyword evidence="5" id="KW-0496">Mitochondrion</keyword>
<dbReference type="FunFam" id="3.40.50.720:FF:000147">
    <property type="entry name" value="Reticulon-4-interacting protein 1 homolog, mitochondrial"/>
    <property type="match status" value="1"/>
</dbReference>
<proteinExistence type="inferred from homology"/>
<dbReference type="Proteomes" id="UP001516400">
    <property type="component" value="Unassembled WGS sequence"/>
</dbReference>
<name>A0ABD2NQX7_9CUCU</name>
<dbReference type="GO" id="GO:0016491">
    <property type="term" value="F:oxidoreductase activity"/>
    <property type="evidence" value="ECO:0007669"/>
    <property type="project" value="UniProtKB-KW"/>
</dbReference>
<comment type="similarity">
    <text evidence="2">Belongs to the zinc-containing alcohol dehydrogenase family. Quinone oxidoreductase subfamily.</text>
</comment>
<dbReference type="InterPro" id="IPR050700">
    <property type="entry name" value="YIM1/Zinc_Alcohol_DH_Fams"/>
</dbReference>
<dbReference type="PANTHER" id="PTHR11695:SF294">
    <property type="entry name" value="RETICULON-4-INTERACTING PROTEIN 1, MITOCHONDRIAL"/>
    <property type="match status" value="1"/>
</dbReference>
<dbReference type="Pfam" id="PF13602">
    <property type="entry name" value="ADH_zinc_N_2"/>
    <property type="match status" value="1"/>
</dbReference>
<evidence type="ECO:0000256" key="2">
    <source>
        <dbReference type="ARBA" id="ARBA00010371"/>
    </source>
</evidence>
<comment type="caution">
    <text evidence="7">The sequence shown here is derived from an EMBL/GenBank/DDBJ whole genome shotgun (WGS) entry which is preliminary data.</text>
</comment>
<comment type="subcellular location">
    <subcellularLocation>
        <location evidence="1">Mitochondrion</location>
    </subcellularLocation>
</comment>
<dbReference type="InterPro" id="IPR036291">
    <property type="entry name" value="NAD(P)-bd_dom_sf"/>
</dbReference>
<dbReference type="CDD" id="cd08248">
    <property type="entry name" value="RTN4I1"/>
    <property type="match status" value="1"/>
</dbReference>
<feature type="domain" description="Enoyl reductase (ER)" evidence="6">
    <location>
        <begin position="47"/>
        <end position="366"/>
    </location>
</feature>
<dbReference type="InterPro" id="IPR020843">
    <property type="entry name" value="ER"/>
</dbReference>
<dbReference type="Gene3D" id="3.40.50.720">
    <property type="entry name" value="NAD(P)-binding Rossmann-like Domain"/>
    <property type="match status" value="1"/>
</dbReference>
<dbReference type="Gene3D" id="3.90.180.10">
    <property type="entry name" value="Medium-chain alcohol dehydrogenases, catalytic domain"/>
    <property type="match status" value="1"/>
</dbReference>
<evidence type="ECO:0000313" key="7">
    <source>
        <dbReference type="EMBL" id="KAL3280984.1"/>
    </source>
</evidence>
<dbReference type="Pfam" id="PF08240">
    <property type="entry name" value="ADH_N"/>
    <property type="match status" value="1"/>
</dbReference>
<gene>
    <name evidence="7" type="ORF">HHI36_004209</name>
</gene>
<dbReference type="InterPro" id="IPR002364">
    <property type="entry name" value="Quin_OxRdtase/zeta-crystal_CS"/>
</dbReference>
<evidence type="ECO:0000256" key="5">
    <source>
        <dbReference type="ARBA" id="ARBA00023128"/>
    </source>
</evidence>
<reference evidence="7 8" key="1">
    <citation type="journal article" date="2021" name="BMC Biol.">
        <title>Horizontally acquired antibacterial genes associated with adaptive radiation of ladybird beetles.</title>
        <authorList>
            <person name="Li H.S."/>
            <person name="Tang X.F."/>
            <person name="Huang Y.H."/>
            <person name="Xu Z.Y."/>
            <person name="Chen M.L."/>
            <person name="Du X.Y."/>
            <person name="Qiu B.Y."/>
            <person name="Chen P.T."/>
            <person name="Zhang W."/>
            <person name="Slipinski A."/>
            <person name="Escalona H.E."/>
            <person name="Waterhouse R.M."/>
            <person name="Zwick A."/>
            <person name="Pang H."/>
        </authorList>
    </citation>
    <scope>NUCLEOTIDE SEQUENCE [LARGE SCALE GENOMIC DNA]</scope>
    <source>
        <strain evidence="7">SYSU2018</strain>
    </source>
</reference>
<organism evidence="7 8">
    <name type="scientific">Cryptolaemus montrouzieri</name>
    <dbReference type="NCBI Taxonomy" id="559131"/>
    <lineage>
        <taxon>Eukaryota</taxon>
        <taxon>Metazoa</taxon>
        <taxon>Ecdysozoa</taxon>
        <taxon>Arthropoda</taxon>
        <taxon>Hexapoda</taxon>
        <taxon>Insecta</taxon>
        <taxon>Pterygota</taxon>
        <taxon>Neoptera</taxon>
        <taxon>Endopterygota</taxon>
        <taxon>Coleoptera</taxon>
        <taxon>Polyphaga</taxon>
        <taxon>Cucujiformia</taxon>
        <taxon>Coccinelloidea</taxon>
        <taxon>Coccinellidae</taxon>
        <taxon>Scymninae</taxon>
        <taxon>Scymnini</taxon>
        <taxon>Cryptolaemus</taxon>
    </lineage>
</organism>
<dbReference type="SUPFAM" id="SSF51735">
    <property type="entry name" value="NAD(P)-binding Rossmann-fold domains"/>
    <property type="match status" value="1"/>
</dbReference>
<keyword evidence="3" id="KW-0809">Transit peptide</keyword>
<dbReference type="GO" id="GO:0005739">
    <property type="term" value="C:mitochondrion"/>
    <property type="evidence" value="ECO:0007669"/>
    <property type="project" value="UniProtKB-SubCell"/>
</dbReference>
<sequence>MFCNFVRKNLGRFKSEIRQLSGALAEEKLADQSRMQSWQVHSYGEDMLLSSIRIPIVYDTNEVLIQVEAASVNPIDVYMKDGYARTVLNLLRRNEMELPMTLGRDFCGTVVCKGLSVNSKYKIGDRVYGFIPLHKQGSFAQYVLADDGHICHHPKQLSPGESASIVYAAMTAWGALFITGGLQFGNSENKRVLILGASGGVGTIALQLLKSQKVHVTGSCSTNAVPLVKSLGADDVLDYTQPDYLKEISDRRFDIILDCAKFGADNIPRNWKFKQFISLNSPLMLNTDQYGLAGGLLKSGGTLLGTNIPHLKDGKVIKWGFFIPSESGFKFVHELVKNREIKPMLHKEFDFGQLPDAFDEVKKVTYEVKL</sequence>
<dbReference type="InterPro" id="IPR013154">
    <property type="entry name" value="ADH-like_N"/>
</dbReference>
<dbReference type="SMART" id="SM00829">
    <property type="entry name" value="PKS_ER"/>
    <property type="match status" value="1"/>
</dbReference>
<accession>A0ABD2NQX7</accession>